<dbReference type="Gene3D" id="2.30.30.1190">
    <property type="match status" value="1"/>
</dbReference>
<dbReference type="InterPro" id="IPR000571">
    <property type="entry name" value="Znf_CCCH"/>
</dbReference>
<feature type="domain" description="C3H1-type" evidence="3">
    <location>
        <begin position="12"/>
        <end position="40"/>
    </location>
</feature>
<feature type="region of interest" description="Disordered" evidence="2">
    <location>
        <begin position="126"/>
        <end position="152"/>
    </location>
</feature>
<dbReference type="EMBL" id="JASUXU010000023">
    <property type="protein sequence ID" value="KAK0320766.1"/>
    <property type="molecule type" value="Genomic_DNA"/>
</dbReference>
<comment type="caution">
    <text evidence="5">The sequence shown here is derived from an EMBL/GenBank/DDBJ whole genome shotgun (WGS) entry which is preliminary data.</text>
</comment>
<evidence type="ECO:0000256" key="2">
    <source>
        <dbReference type="SAM" id="MobiDB-lite"/>
    </source>
</evidence>
<feature type="zinc finger region" description="C3H1-type" evidence="1">
    <location>
        <begin position="12"/>
        <end position="40"/>
    </location>
</feature>
<organism evidence="5 6">
    <name type="scientific">Friedmanniomyces endolithicus</name>
    <dbReference type="NCBI Taxonomy" id="329885"/>
    <lineage>
        <taxon>Eukaryota</taxon>
        <taxon>Fungi</taxon>
        <taxon>Dikarya</taxon>
        <taxon>Ascomycota</taxon>
        <taxon>Pezizomycotina</taxon>
        <taxon>Dothideomycetes</taxon>
        <taxon>Dothideomycetidae</taxon>
        <taxon>Mycosphaerellales</taxon>
        <taxon>Teratosphaeriaceae</taxon>
        <taxon>Friedmanniomyces</taxon>
    </lineage>
</organism>
<evidence type="ECO:0000313" key="6">
    <source>
        <dbReference type="Proteomes" id="UP001175353"/>
    </source>
</evidence>
<gene>
    <name evidence="4" type="ORF">LTR82_008084</name>
    <name evidence="5" type="ORF">LTR91_019932</name>
</gene>
<evidence type="ECO:0000313" key="5">
    <source>
        <dbReference type="EMBL" id="KAK0961346.1"/>
    </source>
</evidence>
<reference evidence="5" key="2">
    <citation type="submission" date="2023-06" db="EMBL/GenBank/DDBJ databases">
        <title>Black Yeasts Isolated from many extreme environments.</title>
        <authorList>
            <person name="Coleine C."/>
            <person name="Stajich J.E."/>
            <person name="Selbmann L."/>
        </authorList>
    </citation>
    <scope>NUCLEOTIDE SEQUENCE</scope>
    <source>
        <strain evidence="5">CCFEE 5200</strain>
    </source>
</reference>
<keyword evidence="1" id="KW-0863">Zinc-finger</keyword>
<dbReference type="GO" id="GO:0008270">
    <property type="term" value="F:zinc ion binding"/>
    <property type="evidence" value="ECO:0007669"/>
    <property type="project" value="UniProtKB-KW"/>
</dbReference>
<dbReference type="AlphaFoldDB" id="A0AAN6K1J3"/>
<keyword evidence="6" id="KW-1185">Reference proteome</keyword>
<dbReference type="Proteomes" id="UP001168146">
    <property type="component" value="Unassembled WGS sequence"/>
</dbReference>
<name>A0AAN6K1J3_9PEZI</name>
<feature type="region of interest" description="Disordered" evidence="2">
    <location>
        <begin position="287"/>
        <end position="316"/>
    </location>
</feature>
<proteinExistence type="predicted"/>
<reference evidence="4" key="1">
    <citation type="submission" date="2021-12" db="EMBL/GenBank/DDBJ databases">
        <title>Black yeast isolated from Biological Soil Crust.</title>
        <authorList>
            <person name="Kurbessoian T."/>
        </authorList>
    </citation>
    <scope>NUCLEOTIDE SEQUENCE</scope>
    <source>
        <strain evidence="4">CCFEE 5208</strain>
    </source>
</reference>
<accession>A0AAN6K1J3</accession>
<evidence type="ECO:0000313" key="4">
    <source>
        <dbReference type="EMBL" id="KAK0320766.1"/>
    </source>
</evidence>
<keyword evidence="1" id="KW-0862">Zinc</keyword>
<protein>
    <recommendedName>
        <fullName evidence="3">C3H1-type domain-containing protein</fullName>
    </recommendedName>
</protein>
<dbReference type="Proteomes" id="UP001175353">
    <property type="component" value="Unassembled WGS sequence"/>
</dbReference>
<dbReference type="EMBL" id="JAUJLE010000313">
    <property type="protein sequence ID" value="KAK0961346.1"/>
    <property type="molecule type" value="Genomic_DNA"/>
</dbReference>
<keyword evidence="1" id="KW-0479">Metal-binding</keyword>
<dbReference type="PROSITE" id="PS50103">
    <property type="entry name" value="ZF_C3H1"/>
    <property type="match status" value="1"/>
</dbReference>
<evidence type="ECO:0000259" key="3">
    <source>
        <dbReference type="PROSITE" id="PS50103"/>
    </source>
</evidence>
<feature type="region of interest" description="Disordered" evidence="2">
    <location>
        <begin position="347"/>
        <end position="387"/>
    </location>
</feature>
<dbReference type="SMART" id="SM00356">
    <property type="entry name" value="ZnF_C3H1"/>
    <property type="match status" value="1"/>
</dbReference>
<sequence length="447" mass="48482">MATPKGLQGQAPKYKQPCFHFARGECAFGEDKCRFSHHANLSPEVVPANNPDNHRVPATAGVACQRCIIRMYECDKLTQNRAPGGNDPCSECRWFGGPDCDCTLTPTMNYNDSIWGVMFCRGAKDHTLPDDKPRTQGTTKSPTTSEMPSENLVPDWDGLTKEALLAKPDYLPAGMRDCPRAFLTIPGVSRNVAKAMAHNEEARRSAAKRKADTEPTAAPAFASAATSASVSAYATADAPAFPLVAFAMPPPPPCPVRGPVTESGWSVERQRYFQRYANGAVSFSPEFPAPKILSADRPRKKQKMGDDSAAPKSRPVVSSMTAQPLVAAPQAAVSTKAKLANALAREPSTTFERMRRQEDGDLEDGDSDHGGVSIETPPFPSQPAERKDVDMVAEGAVRAGQALPAQQQSAEVPVVDMNAEVDNLAPKFERRRLQDIYSHGEIDWDED</sequence>
<feature type="compositionally biased region" description="Polar residues" evidence="2">
    <location>
        <begin position="135"/>
        <end position="148"/>
    </location>
</feature>
<evidence type="ECO:0000256" key="1">
    <source>
        <dbReference type="PROSITE-ProRule" id="PRU00723"/>
    </source>
</evidence>